<keyword evidence="3" id="KW-1185">Reference proteome</keyword>
<dbReference type="Proteomes" id="UP001610446">
    <property type="component" value="Unassembled WGS sequence"/>
</dbReference>
<evidence type="ECO:0000313" key="2">
    <source>
        <dbReference type="EMBL" id="KAL2841728.1"/>
    </source>
</evidence>
<dbReference type="InterPro" id="IPR036291">
    <property type="entry name" value="NAD(P)-bd_dom_sf"/>
</dbReference>
<evidence type="ECO:0000259" key="1">
    <source>
        <dbReference type="Pfam" id="PF00107"/>
    </source>
</evidence>
<reference evidence="2 3" key="1">
    <citation type="submission" date="2024-07" db="EMBL/GenBank/DDBJ databases">
        <title>Section-level genome sequencing and comparative genomics of Aspergillus sections Usti and Cavernicolus.</title>
        <authorList>
            <consortium name="Lawrence Berkeley National Laboratory"/>
            <person name="Nybo J.L."/>
            <person name="Vesth T.C."/>
            <person name="Theobald S."/>
            <person name="Frisvad J.C."/>
            <person name="Larsen T.O."/>
            <person name="Kjaerboelling I."/>
            <person name="Rothschild-Mancinelli K."/>
            <person name="Lyhne E.K."/>
            <person name="Kogle M.E."/>
            <person name="Barry K."/>
            <person name="Clum A."/>
            <person name="Na H."/>
            <person name="Ledsgaard L."/>
            <person name="Lin J."/>
            <person name="Lipzen A."/>
            <person name="Kuo A."/>
            <person name="Riley R."/>
            <person name="Mondo S."/>
            <person name="Labutti K."/>
            <person name="Haridas S."/>
            <person name="Pangalinan J."/>
            <person name="Salamov A.A."/>
            <person name="Simmons B.A."/>
            <person name="Magnuson J.K."/>
            <person name="Chen J."/>
            <person name="Drula E."/>
            <person name="Henrissat B."/>
            <person name="Wiebenga A."/>
            <person name="Lubbers R.J."/>
            <person name="Gomes A.C."/>
            <person name="Makela M.R."/>
            <person name="Stajich J."/>
            <person name="Grigoriev I.V."/>
            <person name="Mortensen U.H."/>
            <person name="De Vries R.P."/>
            <person name="Baker S.E."/>
            <person name="Andersen M.R."/>
        </authorList>
    </citation>
    <scope>NUCLEOTIDE SEQUENCE [LARGE SCALE GENOMIC DNA]</scope>
    <source>
        <strain evidence="2 3">CBS 123904</strain>
    </source>
</reference>
<protein>
    <recommendedName>
        <fullName evidence="1">Alcohol dehydrogenase-like C-terminal domain-containing protein</fullName>
    </recommendedName>
</protein>
<gene>
    <name evidence="2" type="ORF">BJY01DRAFT_217139</name>
</gene>
<dbReference type="SUPFAM" id="SSF51735">
    <property type="entry name" value="NAD(P)-binding Rossmann-fold domains"/>
    <property type="match status" value="1"/>
</dbReference>
<dbReference type="PANTHER" id="PTHR44013:SF1">
    <property type="entry name" value="ZINC-TYPE ALCOHOL DEHYDROGENASE-LIKE PROTEIN C16A3.02C"/>
    <property type="match status" value="1"/>
</dbReference>
<evidence type="ECO:0000313" key="3">
    <source>
        <dbReference type="Proteomes" id="UP001610446"/>
    </source>
</evidence>
<dbReference type="InterPro" id="IPR013149">
    <property type="entry name" value="ADH-like_C"/>
</dbReference>
<comment type="caution">
    <text evidence="2">The sequence shown here is derived from an EMBL/GenBank/DDBJ whole genome shotgun (WGS) entry which is preliminary data.</text>
</comment>
<dbReference type="EMBL" id="JBFXLU010000106">
    <property type="protein sequence ID" value="KAL2841728.1"/>
    <property type="molecule type" value="Genomic_DNA"/>
</dbReference>
<accession>A0ABR4JNY0</accession>
<dbReference type="Pfam" id="PF00107">
    <property type="entry name" value="ADH_zinc_N"/>
    <property type="match status" value="1"/>
</dbReference>
<sequence length="97" mass="10223">MAEFTIAEFEGCVPIPPNIDYQQAAGAGTAAITAYETIVPKCKAGDRFFLNGGTGGVGTFAIQFAKAHGCHVTVSCSTTKIDLCKELSADEVIDYRT</sequence>
<dbReference type="Gene3D" id="3.40.50.720">
    <property type="entry name" value="NAD(P)-binding Rossmann-like Domain"/>
    <property type="match status" value="1"/>
</dbReference>
<dbReference type="PANTHER" id="PTHR44013">
    <property type="entry name" value="ZINC-TYPE ALCOHOL DEHYDROGENASE-LIKE PROTEIN C16A3.02C"/>
    <property type="match status" value="1"/>
</dbReference>
<dbReference type="InterPro" id="IPR052733">
    <property type="entry name" value="Chloroplast_QOR"/>
</dbReference>
<proteinExistence type="predicted"/>
<name>A0ABR4JNY0_9EURO</name>
<organism evidence="2 3">
    <name type="scientific">Aspergillus pseudoustus</name>
    <dbReference type="NCBI Taxonomy" id="1810923"/>
    <lineage>
        <taxon>Eukaryota</taxon>
        <taxon>Fungi</taxon>
        <taxon>Dikarya</taxon>
        <taxon>Ascomycota</taxon>
        <taxon>Pezizomycotina</taxon>
        <taxon>Eurotiomycetes</taxon>
        <taxon>Eurotiomycetidae</taxon>
        <taxon>Eurotiales</taxon>
        <taxon>Aspergillaceae</taxon>
        <taxon>Aspergillus</taxon>
        <taxon>Aspergillus subgen. Nidulantes</taxon>
    </lineage>
</organism>
<dbReference type="Gene3D" id="3.90.180.10">
    <property type="entry name" value="Medium-chain alcohol dehydrogenases, catalytic domain"/>
    <property type="match status" value="1"/>
</dbReference>
<feature type="domain" description="Alcohol dehydrogenase-like C-terminal" evidence="1">
    <location>
        <begin position="56"/>
        <end position="96"/>
    </location>
</feature>